<evidence type="ECO:0000313" key="2">
    <source>
        <dbReference type="EMBL" id="MCB7385966.1"/>
    </source>
</evidence>
<dbReference type="RefSeq" id="WP_066731998.1">
    <property type="nucleotide sequence ID" value="NZ_JAJCIQ010000001.1"/>
</dbReference>
<dbReference type="Proteomes" id="UP001299546">
    <property type="component" value="Unassembled WGS sequence"/>
</dbReference>
<reference evidence="2 3" key="1">
    <citation type="submission" date="2021-10" db="EMBL/GenBank/DDBJ databases">
        <title>Collection of gut derived symbiotic bacterial strains cultured from healthy donors.</title>
        <authorList>
            <person name="Lin H."/>
            <person name="Littmann E."/>
            <person name="Kohout C."/>
            <person name="Pamer E.G."/>
        </authorList>
    </citation>
    <scope>NUCLEOTIDE SEQUENCE [LARGE SCALE GENOMIC DNA]</scope>
    <source>
        <strain evidence="2 3">DFI.1.165</strain>
    </source>
</reference>
<comment type="caution">
    <text evidence="2">The sequence shown here is derived from an EMBL/GenBank/DDBJ whole genome shotgun (WGS) entry which is preliminary data.</text>
</comment>
<gene>
    <name evidence="2" type="ORF">LIZ65_01590</name>
</gene>
<organism evidence="2 3">
    <name type="scientific">Bariatricus massiliensis</name>
    <dbReference type="NCBI Taxonomy" id="1745713"/>
    <lineage>
        <taxon>Bacteria</taxon>
        <taxon>Bacillati</taxon>
        <taxon>Bacillota</taxon>
        <taxon>Clostridia</taxon>
        <taxon>Lachnospirales</taxon>
        <taxon>Lachnospiraceae</taxon>
        <taxon>Bariatricus</taxon>
    </lineage>
</organism>
<keyword evidence="3" id="KW-1185">Reference proteome</keyword>
<keyword evidence="1" id="KW-0812">Transmembrane</keyword>
<protein>
    <submittedName>
        <fullName evidence="2">Uncharacterized protein</fullName>
    </submittedName>
</protein>
<keyword evidence="1" id="KW-1133">Transmembrane helix</keyword>
<sequence length="192" mass="21401">MCHLHNKIKDRKNGSALIGVLCVMCIFAALALSMLFAAYQVLHHSQQIMTKEQCHVLADTFSREVSGEITNAKDDTDGLRGYIKTSMEAGGWTYFDDEEAGHAKKDVMKLIETQMNDSQLEKKSGTLEIGLYWKRVGGSEAYENRVLVAEVTAKLRGEQYQIVNEYRLKPDSASEGAQWVWYADSARVGGGS</sequence>
<proteinExistence type="predicted"/>
<evidence type="ECO:0000313" key="3">
    <source>
        <dbReference type="Proteomes" id="UP001299546"/>
    </source>
</evidence>
<accession>A0ABS8DC41</accession>
<dbReference type="EMBL" id="JAJCIS010000001">
    <property type="protein sequence ID" value="MCB7385966.1"/>
    <property type="molecule type" value="Genomic_DNA"/>
</dbReference>
<evidence type="ECO:0000256" key="1">
    <source>
        <dbReference type="SAM" id="Phobius"/>
    </source>
</evidence>
<keyword evidence="1" id="KW-0472">Membrane</keyword>
<feature type="transmembrane region" description="Helical" evidence="1">
    <location>
        <begin position="16"/>
        <end position="39"/>
    </location>
</feature>
<name>A0ABS8DC41_9FIRM</name>